<evidence type="ECO:0000256" key="3">
    <source>
        <dbReference type="ARBA" id="ARBA00012726"/>
    </source>
</evidence>
<dbReference type="EC" id="6.5.1.8" evidence="3"/>
<evidence type="ECO:0000256" key="7">
    <source>
        <dbReference type="ARBA" id="ARBA00023134"/>
    </source>
</evidence>
<dbReference type="FunFam" id="3.90.1860.10:FF:000001">
    <property type="entry name" value="tRNA-splicing ligase RtcB homolog"/>
    <property type="match status" value="1"/>
</dbReference>
<dbReference type="Pfam" id="PF01139">
    <property type="entry name" value="RtcB"/>
    <property type="match status" value="1"/>
</dbReference>
<protein>
    <recommendedName>
        <fullName evidence="3">3'-phosphate/5'-hydroxy nucleic acid ligase</fullName>
        <ecNumber evidence="3">6.5.1.8</ecNumber>
    </recommendedName>
</protein>
<evidence type="ECO:0000256" key="8">
    <source>
        <dbReference type="ARBA" id="ARBA00023211"/>
    </source>
</evidence>
<organism evidence="11">
    <name type="scientific">marine metagenome</name>
    <dbReference type="NCBI Taxonomy" id="408172"/>
    <lineage>
        <taxon>unclassified sequences</taxon>
        <taxon>metagenomes</taxon>
        <taxon>ecological metagenomes</taxon>
    </lineage>
</organism>
<dbReference type="InterPro" id="IPR001233">
    <property type="entry name" value="RtcB"/>
</dbReference>
<evidence type="ECO:0000256" key="10">
    <source>
        <dbReference type="ARBA" id="ARBA00049514"/>
    </source>
</evidence>
<comment type="catalytic activity">
    <reaction evidence="9">
        <text>a 3'-end 3'-phospho-ribonucleotide-RNA + a 5'-end dephospho-ribonucleoside-RNA + GTP = a ribonucleotidyl-ribonucleotide-RNA + GMP + diphosphate</text>
        <dbReference type="Rhea" id="RHEA:68076"/>
        <dbReference type="Rhea" id="RHEA-COMP:10463"/>
        <dbReference type="Rhea" id="RHEA-COMP:13936"/>
        <dbReference type="Rhea" id="RHEA-COMP:17355"/>
        <dbReference type="ChEBI" id="CHEBI:33019"/>
        <dbReference type="ChEBI" id="CHEBI:37565"/>
        <dbReference type="ChEBI" id="CHEBI:58115"/>
        <dbReference type="ChEBI" id="CHEBI:83062"/>
        <dbReference type="ChEBI" id="CHEBI:138284"/>
        <dbReference type="ChEBI" id="CHEBI:173118"/>
        <dbReference type="EC" id="6.5.1.8"/>
    </reaction>
</comment>
<keyword evidence="7" id="KW-0342">GTP-binding</keyword>
<dbReference type="SUPFAM" id="SSF103365">
    <property type="entry name" value="Hypothetical protein PH1602"/>
    <property type="match status" value="1"/>
</dbReference>
<dbReference type="GO" id="GO:0170057">
    <property type="term" value="F:RNA ligase (GTP) activity"/>
    <property type="evidence" value="ECO:0007669"/>
    <property type="project" value="UniProtKB-EC"/>
</dbReference>
<dbReference type="PANTHER" id="PTHR11118">
    <property type="entry name" value="RNA-SPLICING LIGASE RTCB HOMOLOG"/>
    <property type="match status" value="1"/>
</dbReference>
<dbReference type="AlphaFoldDB" id="A0A381SHT0"/>
<comment type="catalytic activity">
    <reaction evidence="10">
        <text>a 3'-end 2',3'-cyclophospho-ribonucleotide-RNA + a 5'-end dephospho-ribonucleoside-RNA + GTP + H2O = a ribonucleotidyl-ribonucleotide-RNA + GMP + diphosphate + H(+)</text>
        <dbReference type="Rhea" id="RHEA:68080"/>
        <dbReference type="Rhea" id="RHEA-COMP:10464"/>
        <dbReference type="Rhea" id="RHEA-COMP:13936"/>
        <dbReference type="Rhea" id="RHEA-COMP:17355"/>
        <dbReference type="ChEBI" id="CHEBI:15377"/>
        <dbReference type="ChEBI" id="CHEBI:15378"/>
        <dbReference type="ChEBI" id="CHEBI:33019"/>
        <dbReference type="ChEBI" id="CHEBI:37565"/>
        <dbReference type="ChEBI" id="CHEBI:58115"/>
        <dbReference type="ChEBI" id="CHEBI:83064"/>
        <dbReference type="ChEBI" id="CHEBI:138284"/>
        <dbReference type="ChEBI" id="CHEBI:173118"/>
        <dbReference type="EC" id="6.5.1.8"/>
    </reaction>
</comment>
<comment type="similarity">
    <text evidence="2">Belongs to the RtcB family.</text>
</comment>
<dbReference type="EMBL" id="UINC01002836">
    <property type="protein sequence ID" value="SVA00773.1"/>
    <property type="molecule type" value="Genomic_DNA"/>
</dbReference>
<name>A0A381SHT0_9ZZZZ</name>
<reference evidence="11" key="1">
    <citation type="submission" date="2018-05" db="EMBL/GenBank/DDBJ databases">
        <authorList>
            <person name="Lanie J.A."/>
            <person name="Ng W.-L."/>
            <person name="Kazmierczak K.M."/>
            <person name="Andrzejewski T.M."/>
            <person name="Davidsen T.M."/>
            <person name="Wayne K.J."/>
            <person name="Tettelin H."/>
            <person name="Glass J.I."/>
            <person name="Rusch D."/>
            <person name="Podicherti R."/>
            <person name="Tsui H.-C.T."/>
            <person name="Winkler M.E."/>
        </authorList>
    </citation>
    <scope>NUCLEOTIDE SEQUENCE</scope>
</reference>
<evidence type="ECO:0000256" key="6">
    <source>
        <dbReference type="ARBA" id="ARBA00022741"/>
    </source>
</evidence>
<feature type="non-terminal residue" evidence="11">
    <location>
        <position position="1"/>
    </location>
</feature>
<comment type="cofactor">
    <cofactor evidence="1">
        <name>Mn(2+)</name>
        <dbReference type="ChEBI" id="CHEBI:29035"/>
    </cofactor>
</comment>
<keyword evidence="5" id="KW-0479">Metal-binding</keyword>
<accession>A0A381SHT0</accession>
<evidence type="ECO:0000256" key="2">
    <source>
        <dbReference type="ARBA" id="ARBA00008071"/>
    </source>
</evidence>
<proteinExistence type="inferred from homology"/>
<dbReference type="Gene3D" id="3.90.1860.10">
    <property type="entry name" value="tRNA-splicing ligase RtcB"/>
    <property type="match status" value="1"/>
</dbReference>
<evidence type="ECO:0000256" key="1">
    <source>
        <dbReference type="ARBA" id="ARBA00001936"/>
    </source>
</evidence>
<dbReference type="InterPro" id="IPR036025">
    <property type="entry name" value="RtcB-like_sf"/>
</dbReference>
<evidence type="ECO:0000256" key="5">
    <source>
        <dbReference type="ARBA" id="ARBA00022723"/>
    </source>
</evidence>
<evidence type="ECO:0000313" key="11">
    <source>
        <dbReference type="EMBL" id="SVA00773.1"/>
    </source>
</evidence>
<dbReference type="GO" id="GO:0005525">
    <property type="term" value="F:GTP binding"/>
    <property type="evidence" value="ECO:0007669"/>
    <property type="project" value="UniProtKB-KW"/>
</dbReference>
<dbReference type="GO" id="GO:0046872">
    <property type="term" value="F:metal ion binding"/>
    <property type="evidence" value="ECO:0007669"/>
    <property type="project" value="UniProtKB-KW"/>
</dbReference>
<keyword evidence="6" id="KW-0547">Nucleotide-binding</keyword>
<sequence>VRITKHGDMLTDAMLITDERHMAEHSDDRSPGQLVNTAALPGIVGDAWAMADWHFGYGFPIGGVVATDTEAGEQGGAISPGGVGFDINCGVRLCATEMSYSDIDSKLLAASLSRSIPSGVTRKGGVQLGDGEMESVLSEGAGAAVELGWGEDRDLDAIESNGRLDSEDRSVGERAMKRGSTALGTLGSGNHFLELQVVDRIVDESAAAAYGLRQGQITAMIHTGSRGLGHQVCTEHVAAIESKYHKVGDVWHSPDWGITLADRQLAAAPIHSPEGAAYLDAMRAAGNYAFANRSALTQRLRNALREQHGRDGDLELVYDVSHNIAKIEDHRVHGVSCRCCVHRKGATRALGGDHPELAARFSGVGQPVLVPGDMGTASWVLAGPTSGANDAFSSSCHGAGRRLSRTAARKSIDSVSLKETLESRGIHVHVKTPNVLSEEAPDAYKDVDEVIRLTAEAGLARPVARLRPIAVIKG</sequence>
<keyword evidence="4" id="KW-0436">Ligase</keyword>
<evidence type="ECO:0000256" key="9">
    <source>
        <dbReference type="ARBA" id="ARBA00047746"/>
    </source>
</evidence>
<gene>
    <name evidence="11" type="ORF">METZ01_LOCUS53627</name>
</gene>
<dbReference type="PANTHER" id="PTHR11118:SF1">
    <property type="entry name" value="RNA-SPLICING LIGASE RTCB HOMOLOG"/>
    <property type="match status" value="1"/>
</dbReference>
<keyword evidence="8" id="KW-0464">Manganese</keyword>
<evidence type="ECO:0000256" key="4">
    <source>
        <dbReference type="ARBA" id="ARBA00022598"/>
    </source>
</evidence>
<dbReference type="GO" id="GO:0003972">
    <property type="term" value="F:RNA ligase (ATP) activity"/>
    <property type="evidence" value="ECO:0007669"/>
    <property type="project" value="TreeGrafter"/>
</dbReference>
<dbReference type="GO" id="GO:0006396">
    <property type="term" value="P:RNA processing"/>
    <property type="evidence" value="ECO:0007669"/>
    <property type="project" value="InterPro"/>
</dbReference>